<dbReference type="NCBIfam" id="TIGR01378">
    <property type="entry name" value="thi_PPkinase"/>
    <property type="match status" value="1"/>
</dbReference>
<name>A0A9D9IGQ7_9BACT</name>
<dbReference type="InterPro" id="IPR006282">
    <property type="entry name" value="Thi_PPkinase"/>
</dbReference>
<dbReference type="InterPro" id="IPR036759">
    <property type="entry name" value="TPK_catalytic_sf"/>
</dbReference>
<feature type="domain" description="Thiamin pyrophosphokinase-like substrate-binding" evidence="7">
    <location>
        <begin position="145"/>
        <end position="208"/>
    </location>
</feature>
<dbReference type="InterPro" id="IPR049442">
    <property type="entry name" value="Thi_PPkinase-like_C"/>
</dbReference>
<dbReference type="InterPro" id="IPR053149">
    <property type="entry name" value="TPK"/>
</dbReference>
<evidence type="ECO:0000256" key="1">
    <source>
        <dbReference type="ARBA" id="ARBA00022679"/>
    </source>
</evidence>
<dbReference type="GO" id="GO:0004788">
    <property type="term" value="F:thiamine diphosphokinase activity"/>
    <property type="evidence" value="ECO:0007669"/>
    <property type="project" value="UniProtKB-UniRule"/>
</dbReference>
<dbReference type="PANTHER" id="PTHR41299">
    <property type="entry name" value="THIAMINE PYROPHOSPHOKINASE"/>
    <property type="match status" value="1"/>
</dbReference>
<reference evidence="8" key="2">
    <citation type="journal article" date="2021" name="PeerJ">
        <title>Extensive microbial diversity within the chicken gut microbiome revealed by metagenomics and culture.</title>
        <authorList>
            <person name="Gilroy R."/>
            <person name="Ravi A."/>
            <person name="Getino M."/>
            <person name="Pursley I."/>
            <person name="Horton D.L."/>
            <person name="Alikhan N.F."/>
            <person name="Baker D."/>
            <person name="Gharbi K."/>
            <person name="Hall N."/>
            <person name="Watson M."/>
            <person name="Adriaenssens E.M."/>
            <person name="Foster-Nyarko E."/>
            <person name="Jarju S."/>
            <person name="Secka A."/>
            <person name="Antonio M."/>
            <person name="Oren A."/>
            <person name="Chaudhuri R.R."/>
            <person name="La Ragione R."/>
            <person name="Hildebrand F."/>
            <person name="Pallen M.J."/>
        </authorList>
    </citation>
    <scope>NUCLEOTIDE SEQUENCE</scope>
    <source>
        <strain evidence="8">B2-22910</strain>
    </source>
</reference>
<dbReference type="CDD" id="cd07995">
    <property type="entry name" value="TPK"/>
    <property type="match status" value="1"/>
</dbReference>
<dbReference type="PANTHER" id="PTHR41299:SF1">
    <property type="entry name" value="THIAMINE PYROPHOSPHOKINASE"/>
    <property type="match status" value="1"/>
</dbReference>
<dbReference type="EMBL" id="JADIMB010000132">
    <property type="protein sequence ID" value="MBO8471910.1"/>
    <property type="molecule type" value="Genomic_DNA"/>
</dbReference>
<dbReference type="EC" id="2.7.6.2" evidence="5"/>
<dbReference type="Pfam" id="PF21275">
    <property type="entry name" value="Thi_PPkinase_C"/>
    <property type="match status" value="1"/>
</dbReference>
<dbReference type="GO" id="GO:0005524">
    <property type="term" value="F:ATP binding"/>
    <property type="evidence" value="ECO:0007669"/>
    <property type="project" value="UniProtKB-KW"/>
</dbReference>
<keyword evidence="3" id="KW-0418">Kinase</keyword>
<proteinExistence type="predicted"/>
<gene>
    <name evidence="8" type="ORF">IAB82_08985</name>
</gene>
<evidence type="ECO:0000259" key="6">
    <source>
        <dbReference type="Pfam" id="PF04263"/>
    </source>
</evidence>
<dbReference type="GO" id="GO:0006772">
    <property type="term" value="P:thiamine metabolic process"/>
    <property type="evidence" value="ECO:0007669"/>
    <property type="project" value="UniProtKB-UniRule"/>
</dbReference>
<sequence>MKTAVIICNGDFPRKEYPRYLIKTADLIVCCDGALQTFLRHSAGIFGELRSPDAVIGDMDSLSPALREKYSHIIIHDPDQETNDQTKAFNYIISNFKDISSIHIIGATGKRVEHTVGNISLLMEYARTYDLEALGTSVDMVYDYGTVCAVTDTAEIHCGKGRKVSIFSPDNTLRIHSEGLEWQTDGVIFDNWWKATLNIASEDVVKLTFSHRSIALIAMD</sequence>
<dbReference type="GO" id="GO:0016301">
    <property type="term" value="F:kinase activity"/>
    <property type="evidence" value="ECO:0007669"/>
    <property type="project" value="UniProtKB-KW"/>
</dbReference>
<dbReference type="InterPro" id="IPR007371">
    <property type="entry name" value="TPK_catalytic"/>
</dbReference>
<keyword evidence="4" id="KW-0067">ATP-binding</keyword>
<evidence type="ECO:0000256" key="2">
    <source>
        <dbReference type="ARBA" id="ARBA00022741"/>
    </source>
</evidence>
<dbReference type="Gene3D" id="3.40.50.10240">
    <property type="entry name" value="Thiamin pyrophosphokinase, catalytic domain"/>
    <property type="match status" value="1"/>
</dbReference>
<dbReference type="SUPFAM" id="SSF63999">
    <property type="entry name" value="Thiamin pyrophosphokinase, catalytic domain"/>
    <property type="match status" value="1"/>
</dbReference>
<evidence type="ECO:0000256" key="5">
    <source>
        <dbReference type="NCBIfam" id="TIGR01378"/>
    </source>
</evidence>
<reference evidence="8" key="1">
    <citation type="submission" date="2020-10" db="EMBL/GenBank/DDBJ databases">
        <authorList>
            <person name="Gilroy R."/>
        </authorList>
    </citation>
    <scope>NUCLEOTIDE SEQUENCE</scope>
    <source>
        <strain evidence="8">B2-22910</strain>
    </source>
</reference>
<evidence type="ECO:0000259" key="7">
    <source>
        <dbReference type="Pfam" id="PF21275"/>
    </source>
</evidence>
<protein>
    <recommendedName>
        <fullName evidence="5">Thiamine diphosphokinase</fullName>
        <ecNumber evidence="5">2.7.6.2</ecNumber>
    </recommendedName>
</protein>
<dbReference type="Pfam" id="PF04263">
    <property type="entry name" value="TPK_catalytic"/>
    <property type="match status" value="1"/>
</dbReference>
<keyword evidence="2" id="KW-0547">Nucleotide-binding</keyword>
<comment type="caution">
    <text evidence="8">The sequence shown here is derived from an EMBL/GenBank/DDBJ whole genome shotgun (WGS) entry which is preliminary data.</text>
</comment>
<organism evidence="8 9">
    <name type="scientific">Candidatus Cryptobacteroides faecavium</name>
    <dbReference type="NCBI Taxonomy" id="2840762"/>
    <lineage>
        <taxon>Bacteria</taxon>
        <taxon>Pseudomonadati</taxon>
        <taxon>Bacteroidota</taxon>
        <taxon>Bacteroidia</taxon>
        <taxon>Bacteroidales</taxon>
        <taxon>Candidatus Cryptobacteroides</taxon>
    </lineage>
</organism>
<dbReference type="AlphaFoldDB" id="A0A9D9IGQ7"/>
<accession>A0A9D9IGQ7</accession>
<feature type="domain" description="Thiamin pyrophosphokinase catalytic" evidence="6">
    <location>
        <begin position="20"/>
        <end position="126"/>
    </location>
</feature>
<dbReference type="GO" id="GO:0009229">
    <property type="term" value="P:thiamine diphosphate biosynthetic process"/>
    <property type="evidence" value="ECO:0007669"/>
    <property type="project" value="InterPro"/>
</dbReference>
<dbReference type="Proteomes" id="UP000823603">
    <property type="component" value="Unassembled WGS sequence"/>
</dbReference>
<evidence type="ECO:0000313" key="9">
    <source>
        <dbReference type="Proteomes" id="UP000823603"/>
    </source>
</evidence>
<keyword evidence="1 8" id="KW-0808">Transferase</keyword>
<evidence type="ECO:0000313" key="8">
    <source>
        <dbReference type="EMBL" id="MBO8471910.1"/>
    </source>
</evidence>
<evidence type="ECO:0000256" key="4">
    <source>
        <dbReference type="ARBA" id="ARBA00022840"/>
    </source>
</evidence>
<evidence type="ECO:0000256" key="3">
    <source>
        <dbReference type="ARBA" id="ARBA00022777"/>
    </source>
</evidence>